<dbReference type="Pfam" id="PF03454">
    <property type="entry name" value="MoeA_C"/>
    <property type="match status" value="1"/>
</dbReference>
<evidence type="ECO:0000256" key="10">
    <source>
        <dbReference type="ARBA" id="ARBA00022842"/>
    </source>
</evidence>
<dbReference type="GO" id="GO:0006777">
    <property type="term" value="P:Mo-molybdopterin cofactor biosynthetic process"/>
    <property type="evidence" value="ECO:0007669"/>
    <property type="project" value="UniProtKB-UniRule"/>
</dbReference>
<dbReference type="UniPathway" id="UPA00344"/>
<evidence type="ECO:0000256" key="6">
    <source>
        <dbReference type="ARBA" id="ARBA00021108"/>
    </source>
</evidence>
<organism evidence="16">
    <name type="scientific">Candidatus Kentrum eta</name>
    <dbReference type="NCBI Taxonomy" id="2126337"/>
    <lineage>
        <taxon>Bacteria</taxon>
        <taxon>Pseudomonadati</taxon>
        <taxon>Pseudomonadota</taxon>
        <taxon>Gammaproteobacteria</taxon>
        <taxon>Candidatus Kentrum</taxon>
    </lineage>
</organism>
<evidence type="ECO:0000256" key="12">
    <source>
        <dbReference type="ARBA" id="ARBA00047317"/>
    </source>
</evidence>
<evidence type="ECO:0000313" key="18">
    <source>
        <dbReference type="EMBL" id="VFK02729.1"/>
    </source>
</evidence>
<keyword evidence="8 13" id="KW-0808">Transferase</keyword>
<evidence type="ECO:0000313" key="17">
    <source>
        <dbReference type="EMBL" id="VFJ97102.1"/>
    </source>
</evidence>
<dbReference type="SMART" id="SM00852">
    <property type="entry name" value="MoCF_biosynth"/>
    <property type="match status" value="1"/>
</dbReference>
<dbReference type="Pfam" id="PF03453">
    <property type="entry name" value="MoeA_N"/>
    <property type="match status" value="1"/>
</dbReference>
<evidence type="ECO:0000256" key="2">
    <source>
        <dbReference type="ARBA" id="ARBA00002901"/>
    </source>
</evidence>
<reference evidence="16" key="1">
    <citation type="submission" date="2019-02" db="EMBL/GenBank/DDBJ databases">
        <authorList>
            <person name="Gruber-Vodicka R. H."/>
            <person name="Seah K. B. B."/>
        </authorList>
    </citation>
    <scope>NUCLEOTIDE SEQUENCE</scope>
    <source>
        <strain evidence="18">BECK_SA2B12</strain>
        <strain evidence="16">BECK_SA2B15</strain>
        <strain evidence="17">BECK_SA2B20</strain>
    </source>
</reference>
<comment type="catalytic activity">
    <reaction evidence="12">
        <text>adenylyl-molybdopterin + molybdate = Mo-molybdopterin + AMP + H(+)</text>
        <dbReference type="Rhea" id="RHEA:35047"/>
        <dbReference type="ChEBI" id="CHEBI:15378"/>
        <dbReference type="ChEBI" id="CHEBI:36264"/>
        <dbReference type="ChEBI" id="CHEBI:62727"/>
        <dbReference type="ChEBI" id="CHEBI:71302"/>
        <dbReference type="ChEBI" id="CHEBI:456215"/>
        <dbReference type="EC" id="2.10.1.1"/>
    </reaction>
</comment>
<dbReference type="EMBL" id="CAADFG010000105">
    <property type="protein sequence ID" value="VFJ96527.1"/>
    <property type="molecule type" value="Genomic_DNA"/>
</dbReference>
<dbReference type="SUPFAM" id="SSF63867">
    <property type="entry name" value="MoeA C-terminal domain-like"/>
    <property type="match status" value="1"/>
</dbReference>
<dbReference type="PANTHER" id="PTHR10192">
    <property type="entry name" value="MOLYBDOPTERIN BIOSYNTHESIS PROTEIN"/>
    <property type="match status" value="1"/>
</dbReference>
<dbReference type="SUPFAM" id="SSF53218">
    <property type="entry name" value="Molybdenum cofactor biosynthesis proteins"/>
    <property type="match status" value="1"/>
</dbReference>
<dbReference type="InterPro" id="IPR036688">
    <property type="entry name" value="MoeA_C_domain_IV_sf"/>
</dbReference>
<dbReference type="Gene3D" id="3.40.980.10">
    <property type="entry name" value="MoaB/Mog-like domain"/>
    <property type="match status" value="1"/>
</dbReference>
<dbReference type="Pfam" id="PF00994">
    <property type="entry name" value="MoCF_biosynth"/>
    <property type="match status" value="1"/>
</dbReference>
<dbReference type="NCBIfam" id="NF045515">
    <property type="entry name" value="Glp_gephyrin"/>
    <property type="match status" value="1"/>
</dbReference>
<dbReference type="SUPFAM" id="SSF63882">
    <property type="entry name" value="MoeA N-terminal region -like"/>
    <property type="match status" value="1"/>
</dbReference>
<keyword evidence="7 13" id="KW-0500">Molybdenum</keyword>
<dbReference type="GO" id="GO:0046872">
    <property type="term" value="F:metal ion binding"/>
    <property type="evidence" value="ECO:0007669"/>
    <property type="project" value="UniProtKB-UniRule"/>
</dbReference>
<dbReference type="InterPro" id="IPR005110">
    <property type="entry name" value="MoeA_linker/N"/>
</dbReference>
<dbReference type="GO" id="GO:0005829">
    <property type="term" value="C:cytosol"/>
    <property type="evidence" value="ECO:0007669"/>
    <property type="project" value="TreeGrafter"/>
</dbReference>
<dbReference type="InterPro" id="IPR036425">
    <property type="entry name" value="MoaB/Mog-like_dom_sf"/>
</dbReference>
<evidence type="ECO:0000256" key="3">
    <source>
        <dbReference type="ARBA" id="ARBA00005046"/>
    </source>
</evidence>
<dbReference type="FunFam" id="3.40.980.10:FF:000004">
    <property type="entry name" value="Molybdopterin molybdenumtransferase"/>
    <property type="match status" value="1"/>
</dbReference>
<evidence type="ECO:0000256" key="14">
    <source>
        <dbReference type="SAM" id="MobiDB-lite"/>
    </source>
</evidence>
<evidence type="ECO:0000259" key="15">
    <source>
        <dbReference type="SMART" id="SM00852"/>
    </source>
</evidence>
<gene>
    <name evidence="16" type="ORF">BECKH772A_GA0070896_101059</name>
    <name evidence="17" type="ORF">BECKH772B_GA0070898_101049</name>
    <name evidence="18" type="ORF">BECKH772C_GA0070978_101009</name>
</gene>
<comment type="similarity">
    <text evidence="4 13">Belongs to the MoeA family.</text>
</comment>
<dbReference type="Gene3D" id="2.170.190.11">
    <property type="entry name" value="Molybdopterin biosynthesis moea protein, domain 3"/>
    <property type="match status" value="1"/>
</dbReference>
<dbReference type="Gene3D" id="3.90.105.10">
    <property type="entry name" value="Molybdopterin biosynthesis moea protein, domain 2"/>
    <property type="match status" value="1"/>
</dbReference>
<proteinExistence type="inferred from homology"/>
<feature type="domain" description="MoaB/Mog" evidence="15">
    <location>
        <begin position="210"/>
        <end position="351"/>
    </location>
</feature>
<evidence type="ECO:0000256" key="4">
    <source>
        <dbReference type="ARBA" id="ARBA00010763"/>
    </source>
</evidence>
<dbReference type="NCBIfam" id="TIGR00177">
    <property type="entry name" value="molyb_syn"/>
    <property type="match status" value="1"/>
</dbReference>
<evidence type="ECO:0000256" key="1">
    <source>
        <dbReference type="ARBA" id="ARBA00001946"/>
    </source>
</evidence>
<feature type="region of interest" description="Disordered" evidence="14">
    <location>
        <begin position="1"/>
        <end position="22"/>
    </location>
</feature>
<dbReference type="CDD" id="cd00887">
    <property type="entry name" value="MoeA"/>
    <property type="match status" value="1"/>
</dbReference>
<evidence type="ECO:0000256" key="9">
    <source>
        <dbReference type="ARBA" id="ARBA00022723"/>
    </source>
</evidence>
<dbReference type="GO" id="GO:0061599">
    <property type="term" value="F:molybdopterin molybdotransferase activity"/>
    <property type="evidence" value="ECO:0007669"/>
    <property type="project" value="UniProtKB-UniRule"/>
</dbReference>
<evidence type="ECO:0000256" key="8">
    <source>
        <dbReference type="ARBA" id="ARBA00022679"/>
    </source>
</evidence>
<evidence type="ECO:0000313" key="16">
    <source>
        <dbReference type="EMBL" id="VFJ96527.1"/>
    </source>
</evidence>
<comment type="pathway">
    <text evidence="3 13">Cofactor biosynthesis; molybdopterin biosynthesis.</text>
</comment>
<comment type="function">
    <text evidence="2 13">Catalyzes the insertion of molybdate into adenylated molybdopterin with the concomitant release of AMP.</text>
</comment>
<dbReference type="InterPro" id="IPR001453">
    <property type="entry name" value="MoaB/Mog_dom"/>
</dbReference>
<dbReference type="EMBL" id="CAADFJ010000100">
    <property type="protein sequence ID" value="VFK02729.1"/>
    <property type="molecule type" value="Genomic_DNA"/>
</dbReference>
<evidence type="ECO:0000256" key="11">
    <source>
        <dbReference type="ARBA" id="ARBA00023150"/>
    </source>
</evidence>
<dbReference type="AlphaFoldDB" id="A0A450UVF5"/>
<dbReference type="InterPro" id="IPR005111">
    <property type="entry name" value="MoeA_C_domain_IV"/>
</dbReference>
<sequence length="442" mass="47684">MMLNSRNTPHHETIPHSDASLPEKALSVEKAHARIAREIDPVTETERLDLRGTLGRVLAQDIFAPFDVPPHTNSAMDGYAIRSADLRPEAHRAFTVTGCAWAGRPHKGVVGSGQAIQIMTGAVMPPGADRVLMQEHVEKDADIIRLRPEHASRYTEARNGQGDNVRAAGEDLAKGARVLRAGRRIVPADLGLLASLGIAEAKVRRRLRVAFFCTGDELQSLGEPLEEGAIYDSNRYTLYGMLSRLGVEIHDLGMVVDEPEAIRQAFARASAVADVGADALIATGGVSVGEADHVKAVLGESGRVDFWKIAMKPGHPLAFGRIGATRFFGLPGNPVAVMVSFYQFVQWALARMAGERDPQCPPTQRVICLSRLPKKTGRAEFVRGVLEGDPDGGLTVRKTGSQGSGILHSMSLANCFILLSEEQGNVEPGDLVAVQPFWGVMM</sequence>
<dbReference type="Gene3D" id="2.40.340.10">
    <property type="entry name" value="MoeA, C-terminal, domain IV"/>
    <property type="match status" value="1"/>
</dbReference>
<evidence type="ECO:0000256" key="13">
    <source>
        <dbReference type="RuleBase" id="RU365090"/>
    </source>
</evidence>
<dbReference type="InterPro" id="IPR038987">
    <property type="entry name" value="MoeA-like"/>
</dbReference>
<accession>A0A450UVF5</accession>
<dbReference type="PANTHER" id="PTHR10192:SF5">
    <property type="entry name" value="GEPHYRIN"/>
    <property type="match status" value="1"/>
</dbReference>
<keyword evidence="11 13" id="KW-0501">Molybdenum cofactor biosynthesis</keyword>
<dbReference type="EC" id="2.10.1.1" evidence="5 13"/>
<keyword evidence="9 13" id="KW-0479">Metal-binding</keyword>
<comment type="cofactor">
    <cofactor evidence="1 13">
        <name>Mg(2+)</name>
        <dbReference type="ChEBI" id="CHEBI:18420"/>
    </cofactor>
</comment>
<evidence type="ECO:0000256" key="5">
    <source>
        <dbReference type="ARBA" id="ARBA00013269"/>
    </source>
</evidence>
<dbReference type="FunFam" id="2.40.340.10:FF:000003">
    <property type="entry name" value="Molybdopterin molybdenumtransferase"/>
    <property type="match status" value="1"/>
</dbReference>
<protein>
    <recommendedName>
        <fullName evidence="6 13">Molybdopterin molybdenumtransferase</fullName>
        <ecNumber evidence="5 13">2.10.1.1</ecNumber>
    </recommendedName>
</protein>
<evidence type="ECO:0000256" key="7">
    <source>
        <dbReference type="ARBA" id="ARBA00022505"/>
    </source>
</evidence>
<name>A0A450UVF5_9GAMM</name>
<dbReference type="EMBL" id="CAADFI010000104">
    <property type="protein sequence ID" value="VFJ97102.1"/>
    <property type="molecule type" value="Genomic_DNA"/>
</dbReference>
<keyword evidence="10 13" id="KW-0460">Magnesium</keyword>
<dbReference type="InterPro" id="IPR036135">
    <property type="entry name" value="MoeA_linker/N_sf"/>
</dbReference>